<comment type="caution">
    <text evidence="1">The sequence shown here is derived from an EMBL/GenBank/DDBJ whole genome shotgun (WGS) entry which is preliminary data.</text>
</comment>
<dbReference type="Gene3D" id="2.160.10.10">
    <property type="entry name" value="Hexapeptide repeat proteins"/>
    <property type="match status" value="1"/>
</dbReference>
<reference evidence="1 2" key="1">
    <citation type="submission" date="2024-08" db="EMBL/GenBank/DDBJ databases">
        <authorList>
            <person name="Feng Z."/>
            <person name="Ronholm J."/>
        </authorList>
    </citation>
    <scope>NUCLEOTIDE SEQUENCE [LARGE SCALE GENOMIC DNA]</scope>
    <source>
        <strain evidence="1 2">4-AB0-8</strain>
    </source>
</reference>
<dbReference type="InterPro" id="IPR047324">
    <property type="entry name" value="LbH_gamma_CA-like"/>
</dbReference>
<dbReference type="SUPFAM" id="SSF51161">
    <property type="entry name" value="Trimeric LpxA-like enzymes"/>
    <property type="match status" value="1"/>
</dbReference>
<dbReference type="CDD" id="cd04645">
    <property type="entry name" value="LbH_gamma_CA_like"/>
    <property type="match status" value="1"/>
</dbReference>
<dbReference type="PANTHER" id="PTHR13061">
    <property type="entry name" value="DYNACTIN SUBUNIT P25"/>
    <property type="match status" value="1"/>
</dbReference>
<sequence length="174" mass="18203">MAVYALDGVEPKIAESAWVADSAQVMGEVHMGADASVWFGTVVRGDTSSITIGEGTNVQDASVLHADLGMPLVIGRHVTVGHQVMLHGCTIGDESLIGIGAIVLNGAKIGKNCLVGAGALVTEGKEFPDGSMIIGSPARVVKQLTAEQMQGLRQSAQHYIDNARRFRVGLRKLG</sequence>
<dbReference type="InterPro" id="IPR050484">
    <property type="entry name" value="Transf_Hexapept/Carb_Anhydrase"/>
</dbReference>
<dbReference type="Pfam" id="PF00132">
    <property type="entry name" value="Hexapep"/>
    <property type="match status" value="1"/>
</dbReference>
<dbReference type="PANTHER" id="PTHR13061:SF29">
    <property type="entry name" value="GAMMA CARBONIC ANHYDRASE-LIKE 1, MITOCHONDRIAL-RELATED"/>
    <property type="match status" value="1"/>
</dbReference>
<gene>
    <name evidence="1" type="ORF">ACBP88_07765</name>
</gene>
<dbReference type="RefSeq" id="WP_313601939.1">
    <property type="nucleotide sequence ID" value="NZ_DAMCKS010000001.1"/>
</dbReference>
<keyword evidence="2" id="KW-1185">Reference proteome</keyword>
<dbReference type="Proteomes" id="UP001567350">
    <property type="component" value="Unassembled WGS sequence"/>
</dbReference>
<proteinExistence type="predicted"/>
<evidence type="ECO:0000313" key="2">
    <source>
        <dbReference type="Proteomes" id="UP001567350"/>
    </source>
</evidence>
<dbReference type="InterPro" id="IPR001451">
    <property type="entry name" value="Hexapep"/>
</dbReference>
<dbReference type="InterPro" id="IPR011004">
    <property type="entry name" value="Trimer_LpxA-like_sf"/>
</dbReference>
<dbReference type="EMBL" id="JBGJLR010000006">
    <property type="protein sequence ID" value="MEZ2739361.1"/>
    <property type="molecule type" value="Genomic_DNA"/>
</dbReference>
<evidence type="ECO:0000313" key="1">
    <source>
        <dbReference type="EMBL" id="MEZ2739361.1"/>
    </source>
</evidence>
<organism evidence="1 2">
    <name type="scientific">Comamonas jiangduensis</name>
    <dbReference type="NCBI Taxonomy" id="1194168"/>
    <lineage>
        <taxon>Bacteria</taxon>
        <taxon>Pseudomonadati</taxon>
        <taxon>Pseudomonadota</taxon>
        <taxon>Betaproteobacteria</taxon>
        <taxon>Burkholderiales</taxon>
        <taxon>Comamonadaceae</taxon>
        <taxon>Comamonas</taxon>
    </lineage>
</organism>
<protein>
    <submittedName>
        <fullName evidence="1">Gamma carbonic anhydrase family protein</fullName>
    </submittedName>
</protein>
<name>A0ABV4IDX2_9BURK</name>
<accession>A0ABV4IDX2</accession>